<name>A0ABM0KAF0_APLCA</name>
<accession>A0ABM0KAF0</accession>
<reference evidence="9" key="1">
    <citation type="submission" date="2025-08" db="UniProtKB">
        <authorList>
            <consortium name="RefSeq"/>
        </authorList>
    </citation>
    <scope>IDENTIFICATION</scope>
</reference>
<dbReference type="InterPro" id="IPR002759">
    <property type="entry name" value="Pop5/Rpp14/Rnp2-like"/>
</dbReference>
<feature type="region of interest" description="Disordered" evidence="7">
    <location>
        <begin position="150"/>
        <end position="175"/>
    </location>
</feature>
<sequence length="175" mass="19974">MVRFKNRYALCEVVTPGTQSSLLEINSQQVYSAVRNVILDTHGEFGLGSLQFSLKVKYLNIETRIVIIRAERRFFHYLSSALVFVKKIGVHNAFLRTIHVGGSIRACQKFLIRFHRQNMTRLFPQCTTDEQRCQVMASIMDACEELEAPGRRSKPLELGKQPSTALDILNSGEQR</sequence>
<dbReference type="SUPFAM" id="SSF160350">
    <property type="entry name" value="Rnp2-like"/>
    <property type="match status" value="1"/>
</dbReference>
<evidence type="ECO:0000313" key="9">
    <source>
        <dbReference type="RefSeq" id="XP_005112800.1"/>
    </source>
</evidence>
<dbReference type="GeneID" id="101860549"/>
<evidence type="ECO:0000256" key="3">
    <source>
        <dbReference type="ARBA" id="ARBA00022694"/>
    </source>
</evidence>
<gene>
    <name evidence="9" type="primary">LOC101860549</name>
</gene>
<comment type="similarity">
    <text evidence="1 6">Belongs to the eukaryotic/archaeal RNase P protein component 2 family.</text>
</comment>
<dbReference type="PANTHER" id="PTHR48414">
    <property type="entry name" value="POP5 HOMOLOG, RIBONUCLEASE P_MRP SUBUNIT"/>
    <property type="match status" value="1"/>
</dbReference>
<dbReference type="Pfam" id="PF01900">
    <property type="entry name" value="RNase_P_Rpp14"/>
    <property type="match status" value="1"/>
</dbReference>
<keyword evidence="3 6" id="KW-0819">tRNA processing</keyword>
<dbReference type="PANTHER" id="PTHR48414:SF1">
    <property type="entry name" value="POP5 HOMOLOG, RIBONUCLEASE P_MRP SUBUNIT"/>
    <property type="match status" value="1"/>
</dbReference>
<dbReference type="Proteomes" id="UP000694888">
    <property type="component" value="Unplaced"/>
</dbReference>
<keyword evidence="8" id="KW-1185">Reference proteome</keyword>
<keyword evidence="2" id="KW-0698">rRNA processing</keyword>
<evidence type="ECO:0000256" key="4">
    <source>
        <dbReference type="ARBA" id="ARBA00023242"/>
    </source>
</evidence>
<keyword evidence="4 6" id="KW-0539">Nucleus</keyword>
<evidence type="ECO:0000256" key="2">
    <source>
        <dbReference type="ARBA" id="ARBA00022552"/>
    </source>
</evidence>
<evidence type="ECO:0000256" key="5">
    <source>
        <dbReference type="ARBA" id="ARBA00044198"/>
    </source>
</evidence>
<evidence type="ECO:0000256" key="1">
    <source>
        <dbReference type="ARBA" id="ARBA00010800"/>
    </source>
</evidence>
<comment type="function">
    <text evidence="6">Component of ribonuclease P, a protein complex that generates mature tRNA molecules by cleaving their 5'-ends.</text>
</comment>
<dbReference type="PIRSF" id="PIRSF023803">
    <property type="entry name" value="Ribonuclease_P_prd"/>
    <property type="match status" value="1"/>
</dbReference>
<organism evidence="8 9">
    <name type="scientific">Aplysia californica</name>
    <name type="common">California sea hare</name>
    <dbReference type="NCBI Taxonomy" id="6500"/>
    <lineage>
        <taxon>Eukaryota</taxon>
        <taxon>Metazoa</taxon>
        <taxon>Spiralia</taxon>
        <taxon>Lophotrochozoa</taxon>
        <taxon>Mollusca</taxon>
        <taxon>Gastropoda</taxon>
        <taxon>Heterobranchia</taxon>
        <taxon>Euthyneura</taxon>
        <taxon>Tectipleura</taxon>
        <taxon>Aplysiida</taxon>
        <taxon>Aplysioidea</taxon>
        <taxon>Aplysiidae</taxon>
        <taxon>Aplysia</taxon>
    </lineage>
</organism>
<comment type="subcellular location">
    <subcellularLocation>
        <location evidence="6">Nucleus</location>
        <location evidence="6">Nucleolus</location>
    </subcellularLocation>
</comment>
<dbReference type="Gene3D" id="3.30.70.3250">
    <property type="entry name" value="Ribonuclease P, Pop5 subunit"/>
    <property type="match status" value="1"/>
</dbReference>
<evidence type="ECO:0000256" key="6">
    <source>
        <dbReference type="PIRNR" id="PIRNR023803"/>
    </source>
</evidence>
<dbReference type="RefSeq" id="XP_005112800.1">
    <property type="nucleotide sequence ID" value="XM_005112743.3"/>
</dbReference>
<proteinExistence type="inferred from homology"/>
<evidence type="ECO:0000256" key="7">
    <source>
        <dbReference type="SAM" id="MobiDB-lite"/>
    </source>
</evidence>
<evidence type="ECO:0000313" key="8">
    <source>
        <dbReference type="Proteomes" id="UP000694888"/>
    </source>
</evidence>
<dbReference type="InterPro" id="IPR016819">
    <property type="entry name" value="RNase_P/MRP_POP5"/>
</dbReference>
<dbReference type="InterPro" id="IPR038085">
    <property type="entry name" value="Rnp2-like_sf"/>
</dbReference>
<protein>
    <recommendedName>
        <fullName evidence="5 6">Ribonuclease P/MRP protein subunit POP5</fullName>
    </recommendedName>
</protein>